<evidence type="ECO:0000256" key="4">
    <source>
        <dbReference type="HAMAP-Rule" id="MF_01925"/>
    </source>
</evidence>
<dbReference type="InterPro" id="IPR008927">
    <property type="entry name" value="6-PGluconate_DH-like_C_sf"/>
</dbReference>
<evidence type="ECO:0000259" key="7">
    <source>
        <dbReference type="Pfam" id="PF03807"/>
    </source>
</evidence>
<keyword evidence="3 4" id="KW-0560">Oxidoreductase</keyword>
<evidence type="ECO:0000256" key="2">
    <source>
        <dbReference type="ARBA" id="ARBA00022857"/>
    </source>
</evidence>
<dbReference type="InterPro" id="IPR029036">
    <property type="entry name" value="P5CR_dimer"/>
</dbReference>
<accession>A0ABV9FX53</accession>
<dbReference type="InterPro" id="IPR000304">
    <property type="entry name" value="Pyrroline-COOH_reductase"/>
</dbReference>
<dbReference type="PROSITE" id="PS00521">
    <property type="entry name" value="P5CR"/>
    <property type="match status" value="1"/>
</dbReference>
<protein>
    <recommendedName>
        <fullName evidence="4 5">Pyrroline-5-carboxylate reductase</fullName>
        <shortName evidence="4">P5C reductase</shortName>
        <shortName evidence="4">P5CR</shortName>
        <ecNumber evidence="4 5">1.5.1.2</ecNumber>
    </recommendedName>
    <alternativeName>
        <fullName evidence="4">PCA reductase</fullName>
    </alternativeName>
</protein>
<keyword evidence="4 6" id="KW-0028">Amino-acid biosynthesis</keyword>
<dbReference type="Proteomes" id="UP001595914">
    <property type="component" value="Unassembled WGS sequence"/>
</dbReference>
<keyword evidence="10" id="KW-1185">Reference proteome</keyword>
<dbReference type="PANTHER" id="PTHR11645">
    <property type="entry name" value="PYRROLINE-5-CARBOXYLATE REDUCTASE"/>
    <property type="match status" value="1"/>
</dbReference>
<dbReference type="GO" id="GO:0004735">
    <property type="term" value="F:pyrroline-5-carboxylate reductase activity"/>
    <property type="evidence" value="ECO:0007669"/>
    <property type="project" value="UniProtKB-EC"/>
</dbReference>
<dbReference type="Gene3D" id="3.40.50.720">
    <property type="entry name" value="NAD(P)-binding Rossmann-like Domain"/>
    <property type="match status" value="1"/>
</dbReference>
<dbReference type="NCBIfam" id="TIGR00112">
    <property type="entry name" value="proC"/>
    <property type="match status" value="1"/>
</dbReference>
<comment type="function">
    <text evidence="4">Catalyzes the reduction of 1-pyrroline-5-carboxylate (PCA) to L-proline.</text>
</comment>
<dbReference type="Gene3D" id="1.10.3730.10">
    <property type="entry name" value="ProC C-terminal domain-like"/>
    <property type="match status" value="1"/>
</dbReference>
<dbReference type="InterPro" id="IPR036291">
    <property type="entry name" value="NAD(P)-bd_dom_sf"/>
</dbReference>
<keyword evidence="2 4" id="KW-0521">NADP</keyword>
<reference evidence="10" key="1">
    <citation type="journal article" date="2019" name="Int. J. Syst. Evol. Microbiol.">
        <title>The Global Catalogue of Microorganisms (GCM) 10K type strain sequencing project: providing services to taxonomists for standard genome sequencing and annotation.</title>
        <authorList>
            <consortium name="The Broad Institute Genomics Platform"/>
            <consortium name="The Broad Institute Genome Sequencing Center for Infectious Disease"/>
            <person name="Wu L."/>
            <person name="Ma J."/>
        </authorList>
    </citation>
    <scope>NUCLEOTIDE SEQUENCE [LARGE SCALE GENOMIC DNA]</scope>
    <source>
        <strain evidence="10">CCUG 54520</strain>
    </source>
</reference>
<feature type="domain" description="Pyrroline-5-carboxylate reductase catalytic N-terminal" evidence="7">
    <location>
        <begin position="3"/>
        <end position="98"/>
    </location>
</feature>
<comment type="pathway">
    <text evidence="4 6">Amino-acid biosynthesis; L-proline biosynthesis; L-proline from L-glutamate 5-semialdehyde: step 1/1.</text>
</comment>
<comment type="subcellular location">
    <subcellularLocation>
        <location evidence="4">Cytoplasm</location>
    </subcellularLocation>
</comment>
<dbReference type="EMBL" id="JBHSFO010000009">
    <property type="protein sequence ID" value="MFC4605167.1"/>
    <property type="molecule type" value="Genomic_DNA"/>
</dbReference>
<dbReference type="Pfam" id="PF14748">
    <property type="entry name" value="P5CR_dimer"/>
    <property type="match status" value="1"/>
</dbReference>
<feature type="domain" description="Pyrroline-5-carboxylate reductase dimerisation" evidence="8">
    <location>
        <begin position="162"/>
        <end position="266"/>
    </location>
</feature>
<organism evidence="9 10">
    <name type="scientific">Rhodococcus kronopolitis</name>
    <dbReference type="NCBI Taxonomy" id="1460226"/>
    <lineage>
        <taxon>Bacteria</taxon>
        <taxon>Bacillati</taxon>
        <taxon>Actinomycetota</taxon>
        <taxon>Actinomycetes</taxon>
        <taxon>Mycobacteriales</taxon>
        <taxon>Nocardiaceae</taxon>
        <taxon>Rhodococcus</taxon>
    </lineage>
</organism>
<evidence type="ECO:0000256" key="3">
    <source>
        <dbReference type="ARBA" id="ARBA00023002"/>
    </source>
</evidence>
<evidence type="ECO:0000256" key="5">
    <source>
        <dbReference type="NCBIfam" id="TIGR00112"/>
    </source>
</evidence>
<dbReference type="HAMAP" id="MF_01925">
    <property type="entry name" value="P5C_reductase"/>
    <property type="match status" value="1"/>
</dbReference>
<evidence type="ECO:0000256" key="1">
    <source>
        <dbReference type="ARBA" id="ARBA00005525"/>
    </source>
</evidence>
<dbReference type="Pfam" id="PF03807">
    <property type="entry name" value="F420_oxidored"/>
    <property type="match status" value="1"/>
</dbReference>
<dbReference type="RefSeq" id="WP_378418540.1">
    <property type="nucleotide sequence ID" value="NZ_JBHSFO010000009.1"/>
</dbReference>
<dbReference type="InterPro" id="IPR028939">
    <property type="entry name" value="P5C_Rdtase_cat_N"/>
</dbReference>
<comment type="caution">
    <text evidence="9">The sequence shown here is derived from an EMBL/GenBank/DDBJ whole genome shotgun (WGS) entry which is preliminary data.</text>
</comment>
<comment type="catalytic activity">
    <reaction evidence="4">
        <text>L-proline + NAD(+) = (S)-1-pyrroline-5-carboxylate + NADH + 2 H(+)</text>
        <dbReference type="Rhea" id="RHEA:14105"/>
        <dbReference type="ChEBI" id="CHEBI:15378"/>
        <dbReference type="ChEBI" id="CHEBI:17388"/>
        <dbReference type="ChEBI" id="CHEBI:57540"/>
        <dbReference type="ChEBI" id="CHEBI:57945"/>
        <dbReference type="ChEBI" id="CHEBI:60039"/>
        <dbReference type="EC" id="1.5.1.2"/>
    </reaction>
</comment>
<sequence length="279" mass="28346">MTRIAVIGGGRIGEALISGLLKSGRAARDLVIAESFPARAEELSERFGIRVTTVADACEGADVVVIAVKPGDVDGVVAELAAVDLDGDREQLLVTLAAGLPTTRYENKLPAGFPVVRVMPNTPMLVGEGVSAIAAGRFAKAEHLETVHELLGAVGKVVTVTESQLDAVTAVSGSGPAYFFLVAEAMIDAGVSLGLARTTAADLVVQTMIGSAAMLAESGESATELRAAVTSPGGTTAAAVRELERGGLRTAFYDALSAAKARSATMGAPAEKTLGISAE</sequence>
<proteinExistence type="inferred from homology"/>
<evidence type="ECO:0000256" key="6">
    <source>
        <dbReference type="RuleBase" id="RU003903"/>
    </source>
</evidence>
<comment type="catalytic activity">
    <reaction evidence="4 6">
        <text>L-proline + NADP(+) = (S)-1-pyrroline-5-carboxylate + NADPH + 2 H(+)</text>
        <dbReference type="Rhea" id="RHEA:14109"/>
        <dbReference type="ChEBI" id="CHEBI:15378"/>
        <dbReference type="ChEBI" id="CHEBI:17388"/>
        <dbReference type="ChEBI" id="CHEBI:57783"/>
        <dbReference type="ChEBI" id="CHEBI:58349"/>
        <dbReference type="ChEBI" id="CHEBI:60039"/>
        <dbReference type="EC" id="1.5.1.2"/>
    </reaction>
</comment>
<name>A0ABV9FX53_9NOCA</name>
<dbReference type="PIRSF" id="PIRSF000193">
    <property type="entry name" value="Pyrrol-5-carb_rd"/>
    <property type="match status" value="1"/>
</dbReference>
<keyword evidence="4 6" id="KW-0641">Proline biosynthesis</keyword>
<gene>
    <name evidence="4 9" type="primary">proC</name>
    <name evidence="9" type="ORF">ACFO6S_15830</name>
</gene>
<dbReference type="SUPFAM" id="SSF48179">
    <property type="entry name" value="6-phosphogluconate dehydrogenase C-terminal domain-like"/>
    <property type="match status" value="1"/>
</dbReference>
<dbReference type="InterPro" id="IPR053790">
    <property type="entry name" value="P5CR-like_CS"/>
</dbReference>
<dbReference type="PANTHER" id="PTHR11645:SF0">
    <property type="entry name" value="PYRROLINE-5-CARBOXYLATE REDUCTASE 3"/>
    <property type="match status" value="1"/>
</dbReference>
<keyword evidence="4" id="KW-0963">Cytoplasm</keyword>
<evidence type="ECO:0000313" key="10">
    <source>
        <dbReference type="Proteomes" id="UP001595914"/>
    </source>
</evidence>
<comment type="similarity">
    <text evidence="1 4 6">Belongs to the pyrroline-5-carboxylate reductase family.</text>
</comment>
<dbReference type="EC" id="1.5.1.2" evidence="4 5"/>
<evidence type="ECO:0000259" key="8">
    <source>
        <dbReference type="Pfam" id="PF14748"/>
    </source>
</evidence>
<dbReference type="SUPFAM" id="SSF51735">
    <property type="entry name" value="NAD(P)-binding Rossmann-fold domains"/>
    <property type="match status" value="1"/>
</dbReference>
<evidence type="ECO:0000313" key="9">
    <source>
        <dbReference type="EMBL" id="MFC4605167.1"/>
    </source>
</evidence>